<evidence type="ECO:0000313" key="2">
    <source>
        <dbReference type="Proteomes" id="UP000717328"/>
    </source>
</evidence>
<dbReference type="OrthoDB" id="3036547at2759"/>
<evidence type="ECO:0000313" key="1">
    <source>
        <dbReference type="EMBL" id="KAG5652782.1"/>
    </source>
</evidence>
<keyword evidence="2" id="KW-1185">Reference proteome</keyword>
<dbReference type="EMBL" id="JABCKI010000098">
    <property type="protein sequence ID" value="KAG5652782.1"/>
    <property type="molecule type" value="Genomic_DNA"/>
</dbReference>
<sequence length="105" mass="10641">MNPQSKTGHSTSCINGFCSCDNAAVNVFANVFMDAVKAVGNASITKAIGNLMQGLADVKQVVSIIAGAVLGPQAKAALKAALMAFPDVGPSHIDQATKGVLTKVL</sequence>
<name>A0A9P7GTQ7_9AGAR</name>
<accession>A0A9P7GTQ7</accession>
<gene>
    <name evidence="1" type="ORF">H0H81_003662</name>
</gene>
<protein>
    <submittedName>
        <fullName evidence="1">Uncharacterized protein</fullName>
    </submittedName>
</protein>
<comment type="caution">
    <text evidence="1">The sequence shown here is derived from an EMBL/GenBank/DDBJ whole genome shotgun (WGS) entry which is preliminary data.</text>
</comment>
<reference evidence="1" key="1">
    <citation type="submission" date="2021-02" db="EMBL/GenBank/DDBJ databases">
        <authorList>
            <person name="Nieuwenhuis M."/>
            <person name="Van De Peppel L.J.J."/>
        </authorList>
    </citation>
    <scope>NUCLEOTIDE SEQUENCE</scope>
    <source>
        <strain evidence="1">D49</strain>
    </source>
</reference>
<reference evidence="1" key="2">
    <citation type="submission" date="2021-10" db="EMBL/GenBank/DDBJ databases">
        <title>Phylogenomics reveals ancestral predisposition of the termite-cultivated fungus Termitomyces towards a domesticated lifestyle.</title>
        <authorList>
            <person name="Auxier B."/>
            <person name="Grum-Grzhimaylo A."/>
            <person name="Cardenas M.E."/>
            <person name="Lodge J.D."/>
            <person name="Laessoe T."/>
            <person name="Pedersen O."/>
            <person name="Smith M.E."/>
            <person name="Kuyper T.W."/>
            <person name="Franco-Molano E.A."/>
            <person name="Baroni T.J."/>
            <person name="Aanen D.K."/>
        </authorList>
    </citation>
    <scope>NUCLEOTIDE SEQUENCE</scope>
    <source>
        <strain evidence="1">D49</strain>
    </source>
</reference>
<organism evidence="1 2">
    <name type="scientific">Sphagnurus paluster</name>
    <dbReference type="NCBI Taxonomy" id="117069"/>
    <lineage>
        <taxon>Eukaryota</taxon>
        <taxon>Fungi</taxon>
        <taxon>Dikarya</taxon>
        <taxon>Basidiomycota</taxon>
        <taxon>Agaricomycotina</taxon>
        <taxon>Agaricomycetes</taxon>
        <taxon>Agaricomycetidae</taxon>
        <taxon>Agaricales</taxon>
        <taxon>Tricholomatineae</taxon>
        <taxon>Lyophyllaceae</taxon>
        <taxon>Sphagnurus</taxon>
    </lineage>
</organism>
<dbReference type="PROSITE" id="PS51257">
    <property type="entry name" value="PROKAR_LIPOPROTEIN"/>
    <property type="match status" value="1"/>
</dbReference>
<dbReference type="Proteomes" id="UP000717328">
    <property type="component" value="Unassembled WGS sequence"/>
</dbReference>
<proteinExistence type="predicted"/>
<dbReference type="AlphaFoldDB" id="A0A9P7GTQ7"/>